<name>A0A7V3V083_UNCW3</name>
<comment type="caution">
    <text evidence="1">The sequence shown here is derived from an EMBL/GenBank/DDBJ whole genome shotgun (WGS) entry which is preliminary data.</text>
</comment>
<sequence>MFERILYIISEKQEEKETVLNFARSHNSTVVLSGVNPLDGCPPPRTEGVTRQAVRAEDHERRCWQNIYRIEEEFKQSGIRASVIANLTTIDNLQFLASSIRCDIIILPVSILADNDYHLPEELLPNLPCPLLLINNH</sequence>
<organism evidence="1">
    <name type="scientific">candidate division WOR-3 bacterium</name>
    <dbReference type="NCBI Taxonomy" id="2052148"/>
    <lineage>
        <taxon>Bacteria</taxon>
        <taxon>Bacteria division WOR-3</taxon>
    </lineage>
</organism>
<protein>
    <recommendedName>
        <fullName evidence="2">Universal stress protein</fullName>
    </recommendedName>
</protein>
<evidence type="ECO:0008006" key="2">
    <source>
        <dbReference type="Google" id="ProtNLM"/>
    </source>
</evidence>
<dbReference type="EMBL" id="DTMZ01000184">
    <property type="protein sequence ID" value="HGD13879.1"/>
    <property type="molecule type" value="Genomic_DNA"/>
</dbReference>
<proteinExistence type="predicted"/>
<gene>
    <name evidence="1" type="ORF">ENX16_07385</name>
</gene>
<reference evidence="1" key="1">
    <citation type="journal article" date="2020" name="mSystems">
        <title>Genome- and Community-Level Interaction Insights into Carbon Utilization and Element Cycling Functions of Hydrothermarchaeota in Hydrothermal Sediment.</title>
        <authorList>
            <person name="Zhou Z."/>
            <person name="Liu Y."/>
            <person name="Xu W."/>
            <person name="Pan J."/>
            <person name="Luo Z.H."/>
            <person name="Li M."/>
        </authorList>
    </citation>
    <scope>NUCLEOTIDE SEQUENCE [LARGE SCALE GENOMIC DNA]</scope>
    <source>
        <strain evidence="1">SpSt-914</strain>
    </source>
</reference>
<dbReference type="AlphaFoldDB" id="A0A7V3V083"/>
<evidence type="ECO:0000313" key="1">
    <source>
        <dbReference type="EMBL" id="HGD13879.1"/>
    </source>
</evidence>
<accession>A0A7V3V083</accession>